<evidence type="ECO:0000313" key="1">
    <source>
        <dbReference type="EMBL" id="MDL5057728.1"/>
    </source>
</evidence>
<dbReference type="RefSeq" id="WP_283362262.1">
    <property type="nucleotide sequence ID" value="NZ_JASVEJ010000037.1"/>
</dbReference>
<dbReference type="EMBL" id="JASVEJ010000037">
    <property type="protein sequence ID" value="MDL5057728.1"/>
    <property type="molecule type" value="Genomic_DNA"/>
</dbReference>
<dbReference type="SUPFAM" id="SSF143847">
    <property type="entry name" value="XisI-like"/>
    <property type="match status" value="1"/>
</dbReference>
<keyword evidence="2" id="KW-1185">Reference proteome</keyword>
<evidence type="ECO:0000313" key="2">
    <source>
        <dbReference type="Proteomes" id="UP001230986"/>
    </source>
</evidence>
<proteinExistence type="predicted"/>
<organism evidence="1 2">
    <name type="scientific">Geitlerinema calcuttense NRMC-F 0142</name>
    <dbReference type="NCBI Taxonomy" id="2922238"/>
    <lineage>
        <taxon>Bacteria</taxon>
        <taxon>Bacillati</taxon>
        <taxon>Cyanobacteriota</taxon>
        <taxon>Cyanophyceae</taxon>
        <taxon>Geitlerinematales</taxon>
        <taxon>Geitlerinemataceae</taxon>
        <taxon>Geitlerinema</taxon>
    </lineage>
</organism>
<sequence>METLSYRQVIQDLLQARAMNHSEDGVEVELIFDRERDRYLVMLVGWHNQRREYSSLIHIDIKDSKIWVQSDGTETGIANELVKAGIPKQDIVLGYKSPFKRQFTEYAIN</sequence>
<dbReference type="Pfam" id="PF08869">
    <property type="entry name" value="XisI"/>
    <property type="match status" value="1"/>
</dbReference>
<reference evidence="1 2" key="1">
    <citation type="submission" date="2023-06" db="EMBL/GenBank/DDBJ databases">
        <title>Whole genome sequence of Oscillatoria calcuttensis NRMC-F 0142.</title>
        <authorList>
            <person name="Shakena Fathima T."/>
            <person name="Muralitharan G."/>
            <person name="Thajuddin N."/>
        </authorList>
    </citation>
    <scope>NUCLEOTIDE SEQUENCE [LARGE SCALE GENOMIC DNA]</scope>
    <source>
        <strain evidence="1 2">NRMC-F 0142</strain>
    </source>
</reference>
<dbReference type="InterPro" id="IPR014968">
    <property type="entry name" value="XisI"/>
</dbReference>
<accession>A0ABT7M0F2</accession>
<comment type="caution">
    <text evidence="1">The sequence shown here is derived from an EMBL/GenBank/DDBJ whole genome shotgun (WGS) entry which is preliminary data.</text>
</comment>
<name>A0ABT7M0F2_9CYAN</name>
<protein>
    <submittedName>
        <fullName evidence="1">XisI protein</fullName>
    </submittedName>
</protein>
<gene>
    <name evidence="1" type="ORF">QQ055_09710</name>
</gene>
<dbReference type="CDD" id="cd16382">
    <property type="entry name" value="XisI-like"/>
    <property type="match status" value="1"/>
</dbReference>
<dbReference type="Proteomes" id="UP001230986">
    <property type="component" value="Unassembled WGS sequence"/>
</dbReference>
<dbReference type="Gene3D" id="3.30.310.110">
    <property type="entry name" value="XisI-like"/>
    <property type="match status" value="1"/>
</dbReference>
<dbReference type="InterPro" id="IPR035943">
    <property type="entry name" value="XisI-like_sf"/>
</dbReference>